<dbReference type="InterPro" id="IPR036465">
    <property type="entry name" value="vWFA_dom_sf"/>
</dbReference>
<keyword evidence="7 10" id="KW-0863">Zinc-finger</keyword>
<evidence type="ECO:0000259" key="12">
    <source>
        <dbReference type="PROSITE" id="PS51873"/>
    </source>
</evidence>
<evidence type="ECO:0000256" key="7">
    <source>
        <dbReference type="ARBA" id="ARBA00022771"/>
    </source>
</evidence>
<comment type="catalytic activity">
    <reaction evidence="1">
        <text>[E2 ubiquitin-conjugating enzyme]-S-ubiquitinyl-L-cysteine + [acceptor protein]-L-lysine = [E2 ubiquitin-conjugating enzyme]-L-cysteine + [acceptor protein]-N(6)-ubiquitinyl-L-lysine.</text>
        <dbReference type="EC" id="2.3.2.31"/>
    </reaction>
</comment>
<dbReference type="SUPFAM" id="SSF53300">
    <property type="entry name" value="vWA-like"/>
    <property type="match status" value="1"/>
</dbReference>
<reference evidence="13 14" key="1">
    <citation type="submission" date="2019-06" db="EMBL/GenBank/DDBJ databases">
        <title>Wine fermentation using esterase from Monascus purpureus.</title>
        <authorList>
            <person name="Geng C."/>
            <person name="Zhang Y."/>
        </authorList>
    </citation>
    <scope>NUCLEOTIDE SEQUENCE [LARGE SCALE GENOMIC DNA]</scope>
    <source>
        <strain evidence="13">HQ1</strain>
    </source>
</reference>
<dbReference type="Proteomes" id="UP000319663">
    <property type="component" value="Unassembled WGS sequence"/>
</dbReference>
<comment type="caution">
    <text evidence="13">The sequence shown here is derived from an EMBL/GenBank/DDBJ whole genome shotgun (WGS) entry which is preliminary data.</text>
</comment>
<gene>
    <name evidence="13" type="ORF">MPDQ_007536</name>
</gene>
<evidence type="ECO:0000256" key="5">
    <source>
        <dbReference type="ARBA" id="ARBA00022723"/>
    </source>
</evidence>
<evidence type="ECO:0000256" key="6">
    <source>
        <dbReference type="ARBA" id="ARBA00022737"/>
    </source>
</evidence>
<keyword evidence="5" id="KW-0479">Metal-binding</keyword>
<proteinExistence type="predicted"/>
<dbReference type="InterPro" id="IPR044066">
    <property type="entry name" value="TRIAD_supradom"/>
</dbReference>
<dbReference type="Gene3D" id="3.30.40.10">
    <property type="entry name" value="Zinc/RING finger domain, C3HC4 (zinc finger)"/>
    <property type="match status" value="1"/>
</dbReference>
<feature type="domain" description="RING-type" evidence="12">
    <location>
        <begin position="876"/>
        <end position="1072"/>
    </location>
</feature>
<dbReference type="SUPFAM" id="SSF57850">
    <property type="entry name" value="RING/U-box"/>
    <property type="match status" value="2"/>
</dbReference>
<keyword evidence="4" id="KW-0808">Transferase</keyword>
<evidence type="ECO:0000256" key="2">
    <source>
        <dbReference type="ARBA" id="ARBA00004906"/>
    </source>
</evidence>
<evidence type="ECO:0000313" key="13">
    <source>
        <dbReference type="EMBL" id="TQB71497.1"/>
    </source>
</evidence>
<dbReference type="Pfam" id="PF22605">
    <property type="entry name" value="IBR_2"/>
    <property type="match status" value="1"/>
</dbReference>
<dbReference type="PROSITE" id="PS51873">
    <property type="entry name" value="TRIAD"/>
    <property type="match status" value="1"/>
</dbReference>
<organism evidence="13 14">
    <name type="scientific">Monascus purpureus</name>
    <name type="common">Red mold</name>
    <name type="synonym">Monascus anka</name>
    <dbReference type="NCBI Taxonomy" id="5098"/>
    <lineage>
        <taxon>Eukaryota</taxon>
        <taxon>Fungi</taxon>
        <taxon>Dikarya</taxon>
        <taxon>Ascomycota</taxon>
        <taxon>Pezizomycotina</taxon>
        <taxon>Eurotiomycetes</taxon>
        <taxon>Eurotiomycetidae</taxon>
        <taxon>Eurotiales</taxon>
        <taxon>Aspergillaceae</taxon>
        <taxon>Monascus</taxon>
    </lineage>
</organism>
<dbReference type="GO" id="GO:0061630">
    <property type="term" value="F:ubiquitin protein ligase activity"/>
    <property type="evidence" value="ECO:0007669"/>
    <property type="project" value="UniProtKB-EC"/>
</dbReference>
<keyword evidence="9" id="KW-0862">Zinc</keyword>
<dbReference type="OrthoDB" id="10009520at2759"/>
<dbReference type="EC" id="2.3.2.31" evidence="3"/>
<dbReference type="STRING" id="5098.A0A507QTQ4"/>
<evidence type="ECO:0000256" key="9">
    <source>
        <dbReference type="ARBA" id="ARBA00022833"/>
    </source>
</evidence>
<keyword evidence="14" id="KW-1185">Reference proteome</keyword>
<evidence type="ECO:0000256" key="3">
    <source>
        <dbReference type="ARBA" id="ARBA00012251"/>
    </source>
</evidence>
<evidence type="ECO:0000313" key="14">
    <source>
        <dbReference type="Proteomes" id="UP000319663"/>
    </source>
</evidence>
<dbReference type="PROSITE" id="PS50089">
    <property type="entry name" value="ZF_RING_2"/>
    <property type="match status" value="1"/>
</dbReference>
<protein>
    <recommendedName>
        <fullName evidence="3">RBR-type E3 ubiquitin transferase</fullName>
        <ecNumber evidence="3">2.3.2.31</ecNumber>
    </recommendedName>
</protein>
<evidence type="ECO:0000256" key="4">
    <source>
        <dbReference type="ARBA" id="ARBA00022679"/>
    </source>
</evidence>
<dbReference type="EMBL" id="VIFY01000080">
    <property type="protein sequence ID" value="TQB71497.1"/>
    <property type="molecule type" value="Genomic_DNA"/>
</dbReference>
<accession>A0A507QTQ4</accession>
<evidence type="ECO:0000256" key="1">
    <source>
        <dbReference type="ARBA" id="ARBA00001798"/>
    </source>
</evidence>
<evidence type="ECO:0000256" key="8">
    <source>
        <dbReference type="ARBA" id="ARBA00022786"/>
    </source>
</evidence>
<dbReference type="Gene3D" id="1.20.120.1750">
    <property type="match status" value="1"/>
</dbReference>
<dbReference type="AlphaFoldDB" id="A0A507QTQ4"/>
<dbReference type="InterPro" id="IPR054694">
    <property type="entry name" value="Parkin-like_IBR"/>
</dbReference>
<dbReference type="InterPro" id="IPR013083">
    <property type="entry name" value="Znf_RING/FYVE/PHD"/>
</dbReference>
<evidence type="ECO:0000256" key="10">
    <source>
        <dbReference type="PROSITE-ProRule" id="PRU00175"/>
    </source>
</evidence>
<comment type="pathway">
    <text evidence="2">Protein modification; protein ubiquitination.</text>
</comment>
<dbReference type="GO" id="GO:0008270">
    <property type="term" value="F:zinc ion binding"/>
    <property type="evidence" value="ECO:0007669"/>
    <property type="project" value="UniProtKB-KW"/>
</dbReference>
<keyword evidence="8" id="KW-0833">Ubl conjugation pathway</keyword>
<keyword evidence="6" id="KW-0677">Repeat</keyword>
<dbReference type="Gene3D" id="3.40.50.410">
    <property type="entry name" value="von Willebrand factor, type A domain"/>
    <property type="match status" value="1"/>
</dbReference>
<name>A0A507QTQ4_MONPU</name>
<dbReference type="InterPro" id="IPR001841">
    <property type="entry name" value="Znf_RING"/>
</dbReference>
<feature type="domain" description="RING-type" evidence="11">
    <location>
        <begin position="880"/>
        <end position="934"/>
    </location>
</feature>
<evidence type="ECO:0000259" key="11">
    <source>
        <dbReference type="PROSITE" id="PS50089"/>
    </source>
</evidence>
<sequence length="1079" mass="121339">MEYDLLLIIDATSSMYSYLEALRIALPQVVSISAITGCFSRCGLLAYRDYDQGESTLLEWSGWQENGHNEEGDESQPDILALARSLKQFGGADSPEATKTALAKAYEVMRPETKTIILLYTDAPPHTTVNENIDCHIGYRRSNTQMERDALENPDAYGGYGPKFVDWVSACNELRYGPKKAHVFSIVEKFITPGVVGYYTFLSTTTGGACIVLDCTEPSDIARMTVDILLAWMGVAKTGSFNLDPPPARLARYKTTDDIKDLTDENDKRGFKFFPVPGSGKDVQTAFLTNVFFTLMITDTVQKYLPKKDIPLADFAMAYSTDATYRQLVVKHLKRIIDNDVRAIALNPVFGSLWRIFCKDRQNNSRHEVINAFSVQVDRIADAGDRTAMKGWLEASYDYTQEVLDIIARVPEDNRFPCVCLDPTLSFSHADARQLDDNEDDDTNKPISQFTRKELLEIGRSCDSKILRRLSRVLTRLTYIESEADMPEHLAMTGNEEIPKIPTILATDQFDHKFWEVLLHLVVPGTFLSARPAALLAALGLKLGIAPLFHAAERKMLSFRDKWNNIKTPENWNVSCLSLLLDADSAYRSRLEESGSLSQDGQAPANLSTLIKPSDRKLFEHLIAYRVLELNMDSQLTARIGWKPAKTSVPVGFLVTCRSCQYPRSVTIMGPNKQCGICLSTEPEVREKVKHIRVSRDDTEATHAAWVECGVATCRAQYVVYNPEALKTNSKCHYCRNDNDRNHPNRAPWVECQRCLNRIIWPEEYRPFAFDQSSFVCVHCVSGVETIQDMEITAKELCTENGPKWLIYDSRKPDTIPFINHSLFGTISAIGTDSFVSQMHIFPTADASLKLQGKPILNTLSLISNLKDRVSRRETARTHCSLCFSTFHPTALNPACGRRGCKQRICKDCLSSWYGLNEPGTIINTAALSCPFCRRLPSGRTLAKYGMGVYAVGNLVDAVRDKGTWIYAWCETCSFARQFMERVCARGTPTDVSNWTCEICRAEQERLDNRRVQGIKPCPGCGTMTEKISGCGHIQCTVEGCKKHWCYFCGNAFDSDSIYVHMNRVHNGIYDEDAKYESD</sequence>